<evidence type="ECO:0000259" key="20">
    <source>
        <dbReference type="PROSITE" id="PS51383"/>
    </source>
</evidence>
<evidence type="ECO:0000256" key="14">
    <source>
        <dbReference type="ARBA" id="ARBA00025153"/>
    </source>
</evidence>
<dbReference type="PANTHER" id="PTHR12592">
    <property type="entry name" value="ATP-DEPENDENT (S)-NAD(P)H-HYDRATE DEHYDRATASE FAMILY MEMBER"/>
    <property type="match status" value="1"/>
</dbReference>
<feature type="binding site" evidence="18">
    <location>
        <begin position="58"/>
        <end position="62"/>
    </location>
    <ligand>
        <name>(6S)-NADPHX</name>
        <dbReference type="ChEBI" id="CHEBI:64076"/>
    </ligand>
</feature>
<dbReference type="InterPro" id="IPR030677">
    <property type="entry name" value="Nnr"/>
</dbReference>
<evidence type="ECO:0000256" key="16">
    <source>
        <dbReference type="ARBA" id="ARBA00049209"/>
    </source>
</evidence>
<dbReference type="RefSeq" id="WP_176266216.1">
    <property type="nucleotide sequence ID" value="NZ_JABWGV010000001.1"/>
</dbReference>
<dbReference type="InterPro" id="IPR017953">
    <property type="entry name" value="Carbohydrate_kinase_pred_CS"/>
</dbReference>
<evidence type="ECO:0000256" key="9">
    <source>
        <dbReference type="ARBA" id="ARBA00022958"/>
    </source>
</evidence>
<evidence type="ECO:0000259" key="21">
    <source>
        <dbReference type="PROSITE" id="PS51385"/>
    </source>
</evidence>
<dbReference type="Gene3D" id="3.40.1190.20">
    <property type="match status" value="1"/>
</dbReference>
<comment type="cofactor">
    <cofactor evidence="17">
        <name>Mg(2+)</name>
        <dbReference type="ChEBI" id="CHEBI:18420"/>
    </cofactor>
</comment>
<feature type="binding site" evidence="18">
    <location>
        <position position="59"/>
    </location>
    <ligand>
        <name>K(+)</name>
        <dbReference type="ChEBI" id="CHEBI:29103"/>
    </ligand>
</feature>
<evidence type="ECO:0000256" key="10">
    <source>
        <dbReference type="ARBA" id="ARBA00023027"/>
    </source>
</evidence>
<dbReference type="HAMAP" id="MF_01965">
    <property type="entry name" value="NADHX_dehydratase"/>
    <property type="match status" value="1"/>
</dbReference>
<dbReference type="EC" id="4.2.1.136" evidence="19"/>
<keyword evidence="6 17" id="KW-0547">Nucleotide-binding</keyword>
<dbReference type="GO" id="GO:0005524">
    <property type="term" value="F:ATP binding"/>
    <property type="evidence" value="ECO:0007669"/>
    <property type="project" value="UniProtKB-UniRule"/>
</dbReference>
<evidence type="ECO:0000256" key="19">
    <source>
        <dbReference type="PIRNR" id="PIRNR017184"/>
    </source>
</evidence>
<comment type="subunit">
    <text evidence="17">Homotetramer.</text>
</comment>
<dbReference type="Gene3D" id="3.40.50.10260">
    <property type="entry name" value="YjeF N-terminal domain"/>
    <property type="match status" value="1"/>
</dbReference>
<comment type="function">
    <text evidence="14 19">Bifunctional enzyme that catalyzes the epimerization of the S- and R-forms of NAD(P)HX and the dehydration of the S-form of NAD(P)HX at the expense of ADP, which is converted to AMP. This allows the repair of both epimers of NAD(P)HX, a damaged form of NAD(P)H that is a result of enzymatic or heat-dependent hydration.</text>
</comment>
<comment type="function">
    <text evidence="17">Catalyzes the dehydration of the S-form of NAD(P)HX at the expense of ADP, which is converted to AMP. Together with NAD(P)HX epimerase, which catalyzes the epimerization of the S- and R-forms, the enzyme allows the repair of both epimers of NAD(P)HX, a damaged form of NAD(P)H that is a result of enzymatic or heat-dependent hydration.</text>
</comment>
<comment type="catalytic activity">
    <reaction evidence="16 17 19">
        <text>(6S)-NADPHX + ADP = AMP + phosphate + NADPH + H(+)</text>
        <dbReference type="Rhea" id="RHEA:32235"/>
        <dbReference type="ChEBI" id="CHEBI:15378"/>
        <dbReference type="ChEBI" id="CHEBI:43474"/>
        <dbReference type="ChEBI" id="CHEBI:57783"/>
        <dbReference type="ChEBI" id="CHEBI:64076"/>
        <dbReference type="ChEBI" id="CHEBI:456215"/>
        <dbReference type="ChEBI" id="CHEBI:456216"/>
        <dbReference type="EC" id="4.2.1.136"/>
    </reaction>
</comment>
<comment type="similarity">
    <text evidence="17">Belongs to the NnrD/CARKD family.</text>
</comment>
<comment type="similarity">
    <text evidence="18">Belongs to the NnrE/AIBP family.</text>
</comment>
<dbReference type="NCBIfam" id="TIGR00196">
    <property type="entry name" value="yjeF_cterm"/>
    <property type="match status" value="1"/>
</dbReference>
<dbReference type="GO" id="GO:0046872">
    <property type="term" value="F:metal ion binding"/>
    <property type="evidence" value="ECO:0007669"/>
    <property type="project" value="UniProtKB-UniRule"/>
</dbReference>
<comment type="similarity">
    <text evidence="4 19">In the C-terminal section; belongs to the NnrD/CARKD family.</text>
</comment>
<dbReference type="SUPFAM" id="SSF64153">
    <property type="entry name" value="YjeF N-terminal domain-like"/>
    <property type="match status" value="1"/>
</dbReference>
<feature type="binding site" evidence="17">
    <location>
        <position position="295"/>
    </location>
    <ligand>
        <name>(6S)-NADPHX</name>
        <dbReference type="ChEBI" id="CHEBI:64076"/>
    </ligand>
</feature>
<comment type="function">
    <text evidence="18">Catalyzes the epimerization of the S- and R-forms of NAD(P)HX, a damaged form of NAD(P)H that is a result of enzymatic or heat-dependent hydration. This is a prerequisite for the S-specific NAD(P)H-hydrate dehydratase to allow the repair of both epimers of NAD(P)HX.</text>
</comment>
<dbReference type="NCBIfam" id="TIGR00197">
    <property type="entry name" value="yjeF_nterm"/>
    <property type="match status" value="1"/>
</dbReference>
<feature type="domain" description="YjeF N-terminal" evidence="21">
    <location>
        <begin position="12"/>
        <end position="206"/>
    </location>
</feature>
<dbReference type="PROSITE" id="PS01049">
    <property type="entry name" value="YJEF_C_1"/>
    <property type="match status" value="1"/>
</dbReference>
<keyword evidence="5 18" id="KW-0479">Metal-binding</keyword>
<comment type="cofactor">
    <cofactor evidence="18 19">
        <name>K(+)</name>
        <dbReference type="ChEBI" id="CHEBI:29103"/>
    </cofactor>
    <text evidence="18 19">Binds 1 potassium ion per subunit.</text>
</comment>
<feature type="binding site" evidence="17">
    <location>
        <position position="240"/>
    </location>
    <ligand>
        <name>(6S)-NADPHX</name>
        <dbReference type="ChEBI" id="CHEBI:64076"/>
    </ligand>
</feature>
<evidence type="ECO:0000256" key="11">
    <source>
        <dbReference type="ARBA" id="ARBA00023235"/>
    </source>
</evidence>
<comment type="catalytic activity">
    <reaction evidence="1 18 19">
        <text>(6R)-NADHX = (6S)-NADHX</text>
        <dbReference type="Rhea" id="RHEA:32215"/>
        <dbReference type="ChEBI" id="CHEBI:64074"/>
        <dbReference type="ChEBI" id="CHEBI:64075"/>
        <dbReference type="EC" id="5.1.99.6"/>
    </reaction>
</comment>
<dbReference type="GO" id="GO:0052856">
    <property type="term" value="F:NAD(P)HX epimerase activity"/>
    <property type="evidence" value="ECO:0007669"/>
    <property type="project" value="UniProtKB-UniRule"/>
</dbReference>
<evidence type="ECO:0000256" key="15">
    <source>
        <dbReference type="ARBA" id="ARBA00048238"/>
    </source>
</evidence>
<dbReference type="AlphaFoldDB" id="A0A850GWK3"/>
<feature type="domain" description="YjeF C-terminal" evidence="20">
    <location>
        <begin position="207"/>
        <end position="464"/>
    </location>
</feature>
<evidence type="ECO:0000256" key="12">
    <source>
        <dbReference type="ARBA" id="ARBA00023239"/>
    </source>
</evidence>
<feature type="binding site" evidence="18">
    <location>
        <position position="148"/>
    </location>
    <ligand>
        <name>(6S)-NADPHX</name>
        <dbReference type="ChEBI" id="CHEBI:64076"/>
    </ligand>
</feature>
<proteinExistence type="inferred from homology"/>
<comment type="similarity">
    <text evidence="3 19">In the N-terminal section; belongs to the NnrE/AIBP family.</text>
</comment>
<keyword evidence="11 18" id="KW-0413">Isomerase</keyword>
<evidence type="ECO:0000256" key="17">
    <source>
        <dbReference type="HAMAP-Rule" id="MF_01965"/>
    </source>
</evidence>
<keyword evidence="10 17" id="KW-0520">NAD</keyword>
<dbReference type="GO" id="GO:0052855">
    <property type="term" value="F:ADP-dependent NAD(P)H-hydrate dehydratase activity"/>
    <property type="evidence" value="ECO:0007669"/>
    <property type="project" value="UniProtKB-UniRule"/>
</dbReference>
<evidence type="ECO:0000256" key="4">
    <source>
        <dbReference type="ARBA" id="ARBA00009524"/>
    </source>
</evidence>
<dbReference type="HAMAP" id="MF_01966">
    <property type="entry name" value="NADHX_epimerase"/>
    <property type="match status" value="1"/>
</dbReference>
<protein>
    <recommendedName>
        <fullName evidence="19">Bifunctional NAD(P)H-hydrate repair enzyme</fullName>
    </recommendedName>
    <alternativeName>
        <fullName evidence="19">Nicotinamide nucleotide repair protein</fullName>
    </alternativeName>
    <domain>
        <recommendedName>
            <fullName evidence="19">ADP-dependent (S)-NAD(P)H-hydrate dehydratase</fullName>
            <ecNumber evidence="19">4.2.1.136</ecNumber>
        </recommendedName>
        <alternativeName>
            <fullName evidence="19">ADP-dependent NAD(P)HX dehydratase</fullName>
        </alternativeName>
    </domain>
    <domain>
        <recommendedName>
            <fullName evidence="19">NAD(P)H-hydrate epimerase</fullName>
            <ecNumber evidence="19">5.1.99.6</ecNumber>
        </recommendedName>
    </domain>
</protein>
<feature type="binding site" evidence="17">
    <location>
        <position position="410"/>
    </location>
    <ligand>
        <name>(6S)-NADPHX</name>
        <dbReference type="ChEBI" id="CHEBI:64076"/>
    </ligand>
</feature>
<dbReference type="InterPro" id="IPR000631">
    <property type="entry name" value="CARKD"/>
</dbReference>
<dbReference type="EMBL" id="JABWGV010000001">
    <property type="protein sequence ID" value="NVD43921.1"/>
    <property type="molecule type" value="Genomic_DNA"/>
</dbReference>
<dbReference type="PIRSF" id="PIRSF017184">
    <property type="entry name" value="Nnr"/>
    <property type="match status" value="1"/>
</dbReference>
<dbReference type="GO" id="GO:0110051">
    <property type="term" value="P:metabolite repair"/>
    <property type="evidence" value="ECO:0007669"/>
    <property type="project" value="TreeGrafter"/>
</dbReference>
<evidence type="ECO:0000256" key="3">
    <source>
        <dbReference type="ARBA" id="ARBA00006001"/>
    </source>
</evidence>
<feature type="binding site" evidence="18">
    <location>
        <position position="115"/>
    </location>
    <ligand>
        <name>K(+)</name>
        <dbReference type="ChEBI" id="CHEBI:29103"/>
    </ligand>
</feature>
<evidence type="ECO:0000256" key="8">
    <source>
        <dbReference type="ARBA" id="ARBA00022857"/>
    </source>
</evidence>
<comment type="catalytic activity">
    <reaction evidence="2 18 19">
        <text>(6R)-NADPHX = (6S)-NADPHX</text>
        <dbReference type="Rhea" id="RHEA:32227"/>
        <dbReference type="ChEBI" id="CHEBI:64076"/>
        <dbReference type="ChEBI" id="CHEBI:64077"/>
        <dbReference type="EC" id="5.1.99.6"/>
    </reaction>
</comment>
<dbReference type="Proteomes" id="UP000561438">
    <property type="component" value="Unassembled WGS sequence"/>
</dbReference>
<feature type="binding site" evidence="17">
    <location>
        <position position="409"/>
    </location>
    <ligand>
        <name>AMP</name>
        <dbReference type="ChEBI" id="CHEBI:456215"/>
    </ligand>
</feature>
<evidence type="ECO:0000256" key="5">
    <source>
        <dbReference type="ARBA" id="ARBA00022723"/>
    </source>
</evidence>
<comment type="catalytic activity">
    <reaction evidence="15 17 19">
        <text>(6S)-NADHX + ADP = AMP + phosphate + NADH + H(+)</text>
        <dbReference type="Rhea" id="RHEA:32223"/>
        <dbReference type="ChEBI" id="CHEBI:15378"/>
        <dbReference type="ChEBI" id="CHEBI:43474"/>
        <dbReference type="ChEBI" id="CHEBI:57945"/>
        <dbReference type="ChEBI" id="CHEBI:64074"/>
        <dbReference type="ChEBI" id="CHEBI:456215"/>
        <dbReference type="ChEBI" id="CHEBI:456216"/>
        <dbReference type="EC" id="4.2.1.136"/>
    </reaction>
</comment>
<sequence length="465" mass="48542">MTLEPVLTAEEMRAAEQRAITAGTSEWELLQSAGKGCAAEITAFANGKRVTVLCGPGNNGGDGYVIAEALRKKGVSVRVVALTEAETPTAAKARDCYNSDVESAHSDVEGDILVDCLFGTGLSRPLDPDAHHLLMRNAALHQTVVAVDLPSGVVSNTGEILNGELPKYDYTFALGSWKNAHFLMPSSALLGKRIRVGLGLEFGDVSGHLFGKPAPTPPDFNAHKYSRGMVAIVGGEMHGAAILASEAAMRAGAGYVKLAGDTEHPAVPADLVVDPGPLEEVLGDKRLDAVLIGPGLGRNDTAKAKLEAVFVSGKPAVFDADALHLITPAMFETSERRCHVLTPHEGELAVLCEAFGIDRNTKLEKARKLAETTGCVVAAKGADTIVAAPSAPIRFFKPASSWLSAAGTGDVLAGVVVSRMAAGEPPLEAASQAVWLHGEAARQLGPAFTAGELARQMRHALATCL</sequence>
<organism evidence="22 23">
    <name type="scientific">Qipengyuania atrilutea</name>
    <dbReference type="NCBI Taxonomy" id="2744473"/>
    <lineage>
        <taxon>Bacteria</taxon>
        <taxon>Pseudomonadati</taxon>
        <taxon>Pseudomonadota</taxon>
        <taxon>Alphaproteobacteria</taxon>
        <taxon>Sphingomonadales</taxon>
        <taxon>Erythrobacteraceae</taxon>
        <taxon>Qipengyuania</taxon>
    </lineage>
</organism>
<evidence type="ECO:0000256" key="1">
    <source>
        <dbReference type="ARBA" id="ARBA00000013"/>
    </source>
</evidence>
<feature type="binding site" evidence="18">
    <location>
        <begin position="119"/>
        <end position="125"/>
    </location>
    <ligand>
        <name>(6S)-NADPHX</name>
        <dbReference type="ChEBI" id="CHEBI:64076"/>
    </ligand>
</feature>
<gene>
    <name evidence="18" type="primary">nnrE</name>
    <name evidence="17" type="synonym">nnrD</name>
    <name evidence="22" type="ORF">HUV48_02675</name>
</gene>
<evidence type="ECO:0000313" key="23">
    <source>
        <dbReference type="Proteomes" id="UP000561438"/>
    </source>
</evidence>
<evidence type="ECO:0000256" key="18">
    <source>
        <dbReference type="HAMAP-Rule" id="MF_01966"/>
    </source>
</evidence>
<dbReference type="CDD" id="cd01171">
    <property type="entry name" value="YXKO-related"/>
    <property type="match status" value="1"/>
</dbReference>
<comment type="caution">
    <text evidence="22">The sequence shown here is derived from an EMBL/GenBank/DDBJ whole genome shotgun (WGS) entry which is preliminary data.</text>
</comment>
<dbReference type="InterPro" id="IPR029056">
    <property type="entry name" value="Ribokinase-like"/>
</dbReference>
<feature type="binding site" evidence="17">
    <location>
        <position position="344"/>
    </location>
    <ligand>
        <name>(6S)-NADPHX</name>
        <dbReference type="ChEBI" id="CHEBI:64076"/>
    </ligand>
</feature>
<feature type="binding site" evidence="17">
    <location>
        <begin position="380"/>
        <end position="384"/>
    </location>
    <ligand>
        <name>AMP</name>
        <dbReference type="ChEBI" id="CHEBI:456215"/>
    </ligand>
</feature>
<keyword evidence="8 17" id="KW-0521">NADP</keyword>
<comment type="caution">
    <text evidence="18">Lacks conserved residue(s) required for the propagation of feature annotation.</text>
</comment>
<dbReference type="Pfam" id="PF03853">
    <property type="entry name" value="YjeF_N"/>
    <property type="match status" value="1"/>
</dbReference>
<dbReference type="InterPro" id="IPR004443">
    <property type="entry name" value="YjeF_N_dom"/>
</dbReference>
<dbReference type="PROSITE" id="PS51383">
    <property type="entry name" value="YJEF_C_3"/>
    <property type="match status" value="1"/>
</dbReference>
<evidence type="ECO:0000256" key="2">
    <source>
        <dbReference type="ARBA" id="ARBA00000909"/>
    </source>
</evidence>
<keyword evidence="12 17" id="KW-0456">Lyase</keyword>
<evidence type="ECO:0000256" key="6">
    <source>
        <dbReference type="ARBA" id="ARBA00022741"/>
    </source>
</evidence>
<evidence type="ECO:0000256" key="7">
    <source>
        <dbReference type="ARBA" id="ARBA00022840"/>
    </source>
</evidence>
<dbReference type="EC" id="5.1.99.6" evidence="19"/>
<evidence type="ECO:0000256" key="13">
    <source>
        <dbReference type="ARBA" id="ARBA00023268"/>
    </source>
</evidence>
<feature type="binding site" evidence="18">
    <location>
        <position position="151"/>
    </location>
    <ligand>
        <name>K(+)</name>
        <dbReference type="ChEBI" id="CHEBI:29103"/>
    </ligand>
</feature>
<keyword evidence="9 18" id="KW-0630">Potassium</keyword>
<dbReference type="GO" id="GO:0046496">
    <property type="term" value="P:nicotinamide nucleotide metabolic process"/>
    <property type="evidence" value="ECO:0007669"/>
    <property type="project" value="UniProtKB-UniRule"/>
</dbReference>
<name>A0A850GWK3_9SPHN</name>
<accession>A0A850GWK3</accession>
<dbReference type="PROSITE" id="PS01050">
    <property type="entry name" value="YJEF_C_2"/>
    <property type="match status" value="1"/>
</dbReference>
<reference evidence="22 23" key="1">
    <citation type="submission" date="2020-06" db="EMBL/GenBank/DDBJ databases">
        <title>Altererythrobacter sp. HHU K3-1.</title>
        <authorList>
            <person name="Zhang D."/>
            <person name="Xue H."/>
        </authorList>
    </citation>
    <scope>NUCLEOTIDE SEQUENCE [LARGE SCALE GENOMIC DNA]</scope>
    <source>
        <strain evidence="22 23">HHU K3-1</strain>
    </source>
</reference>
<keyword evidence="13" id="KW-0511">Multifunctional enzyme</keyword>
<evidence type="ECO:0000313" key="22">
    <source>
        <dbReference type="EMBL" id="NVD43921.1"/>
    </source>
</evidence>
<keyword evidence="23" id="KW-1185">Reference proteome</keyword>
<dbReference type="SUPFAM" id="SSF53613">
    <property type="entry name" value="Ribokinase-like"/>
    <property type="match status" value="1"/>
</dbReference>
<dbReference type="Pfam" id="PF01256">
    <property type="entry name" value="Carb_kinase"/>
    <property type="match status" value="1"/>
</dbReference>
<dbReference type="InterPro" id="IPR036652">
    <property type="entry name" value="YjeF_N_dom_sf"/>
</dbReference>
<dbReference type="PROSITE" id="PS51385">
    <property type="entry name" value="YJEF_N"/>
    <property type="match status" value="1"/>
</dbReference>
<keyword evidence="7 17" id="KW-0067">ATP-binding</keyword>
<dbReference type="PANTHER" id="PTHR12592:SF0">
    <property type="entry name" value="ATP-DEPENDENT (S)-NAD(P)H-HYDRATE DEHYDRATASE"/>
    <property type="match status" value="1"/>
</dbReference>